<proteinExistence type="predicted"/>
<dbReference type="Proteomes" id="UP000000370">
    <property type="component" value="Chromosome"/>
</dbReference>
<accession>A9KLZ2</accession>
<evidence type="ECO:0008006" key="3">
    <source>
        <dbReference type="Google" id="ProtNLM"/>
    </source>
</evidence>
<dbReference type="RefSeq" id="WP_012198980.1">
    <property type="nucleotide sequence ID" value="NC_010001.1"/>
</dbReference>
<dbReference type="InterPro" id="IPR024265">
    <property type="entry name" value="DUF3788"/>
</dbReference>
<dbReference type="EMBL" id="CP000885">
    <property type="protein sequence ID" value="ABX41335.1"/>
    <property type="molecule type" value="Genomic_DNA"/>
</dbReference>
<dbReference type="KEGG" id="cpy:Cphy_0953"/>
<dbReference type="HOGENOM" id="CLU_125862_1_0_9"/>
<dbReference type="OrthoDB" id="9090890at2"/>
<name>A9KLZ2_LACP7</name>
<dbReference type="STRING" id="357809.Cphy_0953"/>
<sequence length="138" mass="16710">MYERMLDKAYQPTFDEFTVYCGNTREMFLNLDRFLTGELRSDKLLRFPYGNKYGWGYKYSIKSKHICDVFAEKDAFTVMIKLDNKRFESIYNDLLQYTREFIDYKYPCGDGGWIHYRVLSKEHMEDIKLILNKKVKPF</sequence>
<keyword evidence="2" id="KW-1185">Reference proteome</keyword>
<organism evidence="1 2">
    <name type="scientific">Lachnoclostridium phytofermentans (strain ATCC 700394 / DSM 18823 / ISDg)</name>
    <name type="common">Clostridium phytofermentans</name>
    <dbReference type="NCBI Taxonomy" id="357809"/>
    <lineage>
        <taxon>Bacteria</taxon>
        <taxon>Bacillati</taxon>
        <taxon>Bacillota</taxon>
        <taxon>Clostridia</taxon>
        <taxon>Lachnospirales</taxon>
        <taxon>Lachnospiraceae</taxon>
    </lineage>
</organism>
<reference evidence="2" key="1">
    <citation type="submission" date="2007-11" db="EMBL/GenBank/DDBJ databases">
        <title>Complete genome sequence of Clostridium phytofermentans ISDg.</title>
        <authorList>
            <person name="Leschine S.B."/>
            <person name="Warnick T.A."/>
            <person name="Blanchard J.L."/>
            <person name="Schnell D.J."/>
            <person name="Petit E.L."/>
            <person name="LaTouf W.G."/>
            <person name="Copeland A."/>
            <person name="Lucas S."/>
            <person name="Lapidus A."/>
            <person name="Barry K."/>
            <person name="Glavina del Rio T."/>
            <person name="Dalin E."/>
            <person name="Tice H."/>
            <person name="Pitluck S."/>
            <person name="Kiss H."/>
            <person name="Brettin T."/>
            <person name="Bruce D."/>
            <person name="Detter J.C."/>
            <person name="Han C."/>
            <person name="Kuske C."/>
            <person name="Schmutz J."/>
            <person name="Larimer F."/>
            <person name="Land M."/>
            <person name="Hauser L."/>
            <person name="Kyrpides N."/>
            <person name="Kim E.A."/>
            <person name="Richardson P."/>
        </authorList>
    </citation>
    <scope>NUCLEOTIDE SEQUENCE [LARGE SCALE GENOMIC DNA]</scope>
    <source>
        <strain evidence="2">ATCC 700394 / DSM 18823 / ISDg</strain>
    </source>
</reference>
<evidence type="ECO:0000313" key="2">
    <source>
        <dbReference type="Proteomes" id="UP000000370"/>
    </source>
</evidence>
<dbReference type="AlphaFoldDB" id="A9KLZ2"/>
<protein>
    <recommendedName>
        <fullName evidence="3">DUF3788 domain-containing protein</fullName>
    </recommendedName>
</protein>
<evidence type="ECO:0000313" key="1">
    <source>
        <dbReference type="EMBL" id="ABX41335.1"/>
    </source>
</evidence>
<gene>
    <name evidence="1" type="ordered locus">Cphy_0953</name>
</gene>
<dbReference type="eggNOG" id="ENOG5031JZ3">
    <property type="taxonomic scope" value="Bacteria"/>
</dbReference>
<dbReference type="Pfam" id="PF12663">
    <property type="entry name" value="DUF3788"/>
    <property type="match status" value="1"/>
</dbReference>